<evidence type="ECO:0000313" key="2">
    <source>
        <dbReference type="Proteomes" id="UP001238973"/>
    </source>
</evidence>
<organism evidence="1 2">
    <name type="scientific">Peribacillus frigoritolerans</name>
    <dbReference type="NCBI Taxonomy" id="450367"/>
    <lineage>
        <taxon>Bacteria</taxon>
        <taxon>Bacillati</taxon>
        <taxon>Bacillota</taxon>
        <taxon>Bacilli</taxon>
        <taxon>Bacillales</taxon>
        <taxon>Bacillaceae</taxon>
        <taxon>Peribacillus</taxon>
    </lineage>
</organism>
<sequence length="116" mass="13545">MIVLIFILFSIFIIQKEDVIFQEGNPIPFAVAICKIIIQDKEISEVKGTEEVGGIYGYLVKRGEMKPFIKMMEKEGWDFEERNEITNALVFNKGDVTTSIGYQYYTRYYTIIYYSP</sequence>
<name>A0AAJ1QR86_9BACI</name>
<dbReference type="EMBL" id="JAUCFI010000003">
    <property type="protein sequence ID" value="MDM5286381.1"/>
    <property type="molecule type" value="Genomic_DNA"/>
</dbReference>
<dbReference type="Proteomes" id="UP001238973">
    <property type="component" value="Unassembled WGS sequence"/>
</dbReference>
<proteinExistence type="predicted"/>
<evidence type="ECO:0000313" key="1">
    <source>
        <dbReference type="EMBL" id="MDM5286381.1"/>
    </source>
</evidence>
<reference evidence="1" key="1">
    <citation type="submission" date="2023-06" db="EMBL/GenBank/DDBJ databases">
        <title>Comparative genomics of Bacillaceae isolates and their secondary metabolite potential.</title>
        <authorList>
            <person name="Song L."/>
            <person name="Nielsen L.J."/>
            <person name="Mohite O."/>
            <person name="Xu X."/>
            <person name="Weber T."/>
            <person name="Kovacs A.T."/>
        </authorList>
    </citation>
    <scope>NUCLEOTIDE SEQUENCE</scope>
    <source>
        <strain evidence="1">G1S1</strain>
    </source>
</reference>
<protein>
    <submittedName>
        <fullName evidence="1">Uncharacterized protein</fullName>
    </submittedName>
</protein>
<comment type="caution">
    <text evidence="1">The sequence shown here is derived from an EMBL/GenBank/DDBJ whole genome shotgun (WGS) entry which is preliminary data.</text>
</comment>
<gene>
    <name evidence="1" type="ORF">QUF85_24140</name>
</gene>
<accession>A0AAJ1QR86</accession>
<dbReference type="AlphaFoldDB" id="A0AAJ1QR86"/>